<protein>
    <submittedName>
        <fullName evidence="3">2,4-dienoyl-CoA reductase-like NADH-dependent reductase (Old Yellow Enzyme family)</fullName>
    </submittedName>
</protein>
<feature type="compositionally biased region" description="Polar residues" evidence="1">
    <location>
        <begin position="12"/>
        <end position="21"/>
    </location>
</feature>
<dbReference type="SUPFAM" id="SSF51395">
    <property type="entry name" value="FMN-linked oxidoreductases"/>
    <property type="match status" value="1"/>
</dbReference>
<evidence type="ECO:0000259" key="2">
    <source>
        <dbReference type="Pfam" id="PF00724"/>
    </source>
</evidence>
<sequence length="406" mass="43105">MDTATPAPAANSGATPVTTPAAQPGTGAHPVNAAVAPLFQPFAFGRHTLANRLVMAPMTRNKSPGGVPTDDVVAYYRRRVRGGVGLLITEGTTINHPAANGYPQVPAFHGEAALAGWKRVVDAVHAEGGRIIPQLWHVGIARRPGVEPDPGVPGYGPSAIVADGVEVVRAMTQADIDAVIAAFAQAAADAERLGFDGAELHGAHGYIIDDFFWEQTNRRTDAYGGSLENRTRFAVEIVRAVRAAVSPDFPIVFRFSQWKGVDYNARIAQTPEELGRILTPLAGAGVDVFHVSTRRYWEPAFPDADGGSPDTLAAWTKRLTGKPVIAVGSVGLDGAFKVGMFANRDAFEVKPTDVDQAAQALARGDFDLLGVGRALLSDPDWAIKVRDGRVGEVIPFDRAALDRLVV</sequence>
<dbReference type="Gene3D" id="3.20.20.70">
    <property type="entry name" value="Aldolase class I"/>
    <property type="match status" value="1"/>
</dbReference>
<dbReference type="GO" id="GO:0016491">
    <property type="term" value="F:oxidoreductase activity"/>
    <property type="evidence" value="ECO:0007669"/>
    <property type="project" value="InterPro"/>
</dbReference>
<feature type="region of interest" description="Disordered" evidence="1">
    <location>
        <begin position="1"/>
        <end position="28"/>
    </location>
</feature>
<dbReference type="InterPro" id="IPR001155">
    <property type="entry name" value="OxRdtase_FMN_N"/>
</dbReference>
<dbReference type="CDD" id="cd04747">
    <property type="entry name" value="OYE_like_5_FMN"/>
    <property type="match status" value="1"/>
</dbReference>
<proteinExistence type="predicted"/>
<dbReference type="Pfam" id="PF00724">
    <property type="entry name" value="Oxidored_FMN"/>
    <property type="match status" value="1"/>
</dbReference>
<dbReference type="EMBL" id="VITN01000001">
    <property type="protein sequence ID" value="TWB24785.1"/>
    <property type="molecule type" value="Genomic_DNA"/>
</dbReference>
<dbReference type="FunFam" id="3.20.20.70:FF:000262">
    <property type="entry name" value="NADH:flavin oxidoreductase"/>
    <property type="match status" value="1"/>
</dbReference>
<dbReference type="InterPro" id="IPR045247">
    <property type="entry name" value="Oye-like"/>
</dbReference>
<organism evidence="3 4">
    <name type="scientific">Nitrospirillum amazonense</name>
    <dbReference type="NCBI Taxonomy" id="28077"/>
    <lineage>
        <taxon>Bacteria</taxon>
        <taxon>Pseudomonadati</taxon>
        <taxon>Pseudomonadota</taxon>
        <taxon>Alphaproteobacteria</taxon>
        <taxon>Rhodospirillales</taxon>
        <taxon>Azospirillaceae</taxon>
        <taxon>Nitrospirillum</taxon>
    </lineage>
</organism>
<dbReference type="GO" id="GO:0010181">
    <property type="term" value="F:FMN binding"/>
    <property type="evidence" value="ECO:0007669"/>
    <property type="project" value="InterPro"/>
</dbReference>
<dbReference type="PANTHER" id="PTHR22893:SF55">
    <property type="entry name" value="OXIDOREDUCTASE-RELATED"/>
    <property type="match status" value="1"/>
</dbReference>
<dbReference type="Proteomes" id="UP000319859">
    <property type="component" value="Unassembled WGS sequence"/>
</dbReference>
<dbReference type="RefSeq" id="WP_145748357.1">
    <property type="nucleotide sequence ID" value="NZ_VITN01000001.1"/>
</dbReference>
<dbReference type="InterPro" id="IPR013785">
    <property type="entry name" value="Aldolase_TIM"/>
</dbReference>
<dbReference type="OrthoDB" id="9804454at2"/>
<name>A0A560FT15_9PROT</name>
<evidence type="ECO:0000313" key="4">
    <source>
        <dbReference type="Proteomes" id="UP000319859"/>
    </source>
</evidence>
<reference evidence="3 4" key="1">
    <citation type="submission" date="2019-06" db="EMBL/GenBank/DDBJ databases">
        <title>Genomic Encyclopedia of Type Strains, Phase IV (KMG-V): Genome sequencing to study the core and pangenomes of soil and plant-associated prokaryotes.</title>
        <authorList>
            <person name="Whitman W."/>
        </authorList>
    </citation>
    <scope>NUCLEOTIDE SEQUENCE [LARGE SCALE GENOMIC DNA]</scope>
    <source>
        <strain evidence="3 4">BR 11880</strain>
    </source>
</reference>
<evidence type="ECO:0000256" key="1">
    <source>
        <dbReference type="SAM" id="MobiDB-lite"/>
    </source>
</evidence>
<feature type="domain" description="NADH:flavin oxidoreductase/NADH oxidase N-terminal" evidence="2">
    <location>
        <begin position="38"/>
        <end position="332"/>
    </location>
</feature>
<gene>
    <name evidence="3" type="ORF">FBZ89_101411</name>
</gene>
<dbReference type="PANTHER" id="PTHR22893">
    <property type="entry name" value="NADH OXIDOREDUCTASE-RELATED"/>
    <property type="match status" value="1"/>
</dbReference>
<comment type="caution">
    <text evidence="3">The sequence shown here is derived from an EMBL/GenBank/DDBJ whole genome shotgun (WGS) entry which is preliminary data.</text>
</comment>
<evidence type="ECO:0000313" key="3">
    <source>
        <dbReference type="EMBL" id="TWB24785.1"/>
    </source>
</evidence>
<dbReference type="AlphaFoldDB" id="A0A560FT15"/>
<accession>A0A560FT15</accession>
<dbReference type="GO" id="GO:0005829">
    <property type="term" value="C:cytosol"/>
    <property type="evidence" value="ECO:0007669"/>
    <property type="project" value="TreeGrafter"/>
</dbReference>